<evidence type="ECO:0000256" key="3">
    <source>
        <dbReference type="ARBA" id="ARBA00022801"/>
    </source>
</evidence>
<dbReference type="InterPro" id="IPR020008">
    <property type="entry name" value="GlyGly_CTERM"/>
</dbReference>
<dbReference type="NCBIfam" id="TIGR03501">
    <property type="entry name" value="GlyGly_CTERM"/>
    <property type="match status" value="1"/>
</dbReference>
<feature type="domain" description="LTD" evidence="5">
    <location>
        <begin position="15"/>
        <end position="136"/>
    </location>
</feature>
<evidence type="ECO:0000313" key="7">
    <source>
        <dbReference type="Proteomes" id="UP000502608"/>
    </source>
</evidence>
<dbReference type="AlphaFoldDB" id="A0A6G9QL48"/>
<reference evidence="6 7" key="1">
    <citation type="submission" date="2020-03" db="EMBL/GenBank/DDBJ databases">
        <title>Complete genome sequence of Shewanella sp.</title>
        <authorList>
            <person name="Kim Y.-S."/>
            <person name="Kim S.-J."/>
            <person name="Jung H.-K."/>
            <person name="Kim K.-H."/>
        </authorList>
    </citation>
    <scope>NUCLEOTIDE SEQUENCE [LARGE SCALE GENOMIC DNA]</scope>
    <source>
        <strain evidence="6 7">PN3F2</strain>
    </source>
</reference>
<feature type="chain" id="PRO_5026024700" evidence="4">
    <location>
        <begin position="26"/>
        <end position="871"/>
    </location>
</feature>
<feature type="domain" description="LTD" evidence="5">
    <location>
        <begin position="194"/>
        <end position="310"/>
    </location>
</feature>
<dbReference type="InterPro" id="IPR001322">
    <property type="entry name" value="Lamin_tail_dom"/>
</dbReference>
<dbReference type="EMBL" id="CP050313">
    <property type="protein sequence ID" value="QIR14589.1"/>
    <property type="molecule type" value="Genomic_DNA"/>
</dbReference>
<dbReference type="Proteomes" id="UP000502608">
    <property type="component" value="Chromosome"/>
</dbReference>
<dbReference type="Pfam" id="PF00932">
    <property type="entry name" value="LTD"/>
    <property type="match status" value="2"/>
</dbReference>
<keyword evidence="3" id="KW-0378">Hydrolase</keyword>
<name>A0A6G9QL48_9GAMM</name>
<dbReference type="Gene3D" id="2.60.40.10">
    <property type="entry name" value="Immunoglobulins"/>
    <property type="match status" value="1"/>
</dbReference>
<organism evidence="6 7">
    <name type="scientific">Shewanella aestuarii</name>
    <dbReference type="NCBI Taxonomy" id="1028752"/>
    <lineage>
        <taxon>Bacteria</taxon>
        <taxon>Pseudomonadati</taxon>
        <taxon>Pseudomonadota</taxon>
        <taxon>Gammaproteobacteria</taxon>
        <taxon>Alteromonadales</taxon>
        <taxon>Shewanellaceae</taxon>
        <taxon>Shewanella</taxon>
    </lineage>
</organism>
<dbReference type="PANTHER" id="PTHR33607:SF2">
    <property type="entry name" value="ENDONUCLEASE-1"/>
    <property type="match status" value="1"/>
</dbReference>
<dbReference type="InterPro" id="IPR007346">
    <property type="entry name" value="Endonuclease-I"/>
</dbReference>
<evidence type="ECO:0000259" key="5">
    <source>
        <dbReference type="PROSITE" id="PS51841"/>
    </source>
</evidence>
<dbReference type="GO" id="GO:0004518">
    <property type="term" value="F:nuclease activity"/>
    <property type="evidence" value="ECO:0007669"/>
    <property type="project" value="UniProtKB-KW"/>
</dbReference>
<evidence type="ECO:0000313" key="6">
    <source>
        <dbReference type="EMBL" id="QIR14589.1"/>
    </source>
</evidence>
<feature type="signal peptide" evidence="4">
    <location>
        <begin position="1"/>
        <end position="25"/>
    </location>
</feature>
<protein>
    <submittedName>
        <fullName evidence="6">GlyGly-CTERM sorting domain-containing protein</fullName>
    </submittedName>
</protein>
<accession>A0A6G9QL48</accession>
<comment type="similarity">
    <text evidence="1">Belongs to the EndA/NucM nuclease family.</text>
</comment>
<keyword evidence="4" id="KW-0732">Signal</keyword>
<dbReference type="RefSeq" id="WP_167677500.1">
    <property type="nucleotide sequence ID" value="NZ_CP050313.1"/>
</dbReference>
<evidence type="ECO:0000256" key="2">
    <source>
        <dbReference type="ARBA" id="ARBA00022722"/>
    </source>
</evidence>
<dbReference type="KEGG" id="saes:HBH39_08890"/>
<dbReference type="Pfam" id="PF04231">
    <property type="entry name" value="Endonuclease_1"/>
    <property type="match status" value="1"/>
</dbReference>
<dbReference type="SUPFAM" id="SSF54060">
    <property type="entry name" value="His-Me finger endonucleases"/>
    <property type="match status" value="1"/>
</dbReference>
<keyword evidence="2" id="KW-0540">Nuclease</keyword>
<evidence type="ECO:0000256" key="4">
    <source>
        <dbReference type="SAM" id="SignalP"/>
    </source>
</evidence>
<sequence length="871" mass="93115">MNNKINAVAKAVTLLLATAATSAHADLVITEYVEGSSSNKAVEISNLGTSTINLDADQYVLSLYSNGAVDTSNTVTLTGTLAAGSSIVYHNASAEEQFKVGIESTVTYFNGDDALVLTKNGAVIDRLGQLGVDPGSEWTDPNDANFSTKDKTLRRKASITTGDTNATGVFPNAVNQWVVFDKDTADGLGCPGESACSAAPTEPGVLLITEYIEGSGSNKAVELSNVGGSDIDLDASVYKLSLYGNGSEEAGNTETLTGILAAGASIVFHNSSADEEFKVGTASTVTFFNGDDALVLTKDDVVIDRLGVLGEDPGSAWTDPNDPNFSTANKTLRRKASITAGDTDAKAPFPGDNNQWLTFDINTSDGLGCMGEVACGDVPVIPDPDPTPCSGCEELTPVADPNTFDTNIYYTNVLSGSFDDPQALKNAISVVVATGHKQLTYKQVWTALTYSDEDPSNSSNVIELYTGKSVSKQNNGGNTTDWNREHIWAKSHGFPSESQLGYTDAHHLRPTNVKVNSTRSNYDFNECSDTGTEVAEAPGNYLDAAARCFEPRDEIKGDVARMIMYMDTRYQGNDANMPDLVAVDRITTAEEVANNEPLHGKLCTLYTWHQQDPVDATDIKRNNAVYTYQGNRNPYIDYPEWVQQVYGDECGDPVNPVLDVDIIITSPEMVNEGESLTLDASATVAKDEAELSFNWVQTSGPALEFEPTSSVLTLTAPEVSEDVQLQFTLTVSDGSLESSEVVSVKVVNVPLAFDISFTGNTDINETESTVITAAIANEPAGLQYSWEQVSGMSADYSADGLVLNVTAPEVSVDQALVFKLVVSHGEEQYSTTVSINVKNQQESGWTKPDGAGSLGAGMLLLLPLLWRRRQS</sequence>
<dbReference type="InterPro" id="IPR013783">
    <property type="entry name" value="Ig-like_fold"/>
</dbReference>
<evidence type="ECO:0000256" key="1">
    <source>
        <dbReference type="ARBA" id="ARBA00006429"/>
    </source>
</evidence>
<dbReference type="InterPro" id="IPR044925">
    <property type="entry name" value="His-Me_finger_sf"/>
</dbReference>
<gene>
    <name evidence="6" type="ORF">HBH39_08890</name>
</gene>
<dbReference type="Gene3D" id="2.60.40.3010">
    <property type="match status" value="1"/>
</dbReference>
<proteinExistence type="inferred from homology"/>
<keyword evidence="7" id="KW-1185">Reference proteome</keyword>
<dbReference type="PROSITE" id="PS51841">
    <property type="entry name" value="LTD"/>
    <property type="match status" value="2"/>
</dbReference>
<dbReference type="PANTHER" id="PTHR33607">
    <property type="entry name" value="ENDONUCLEASE-1"/>
    <property type="match status" value="1"/>
</dbReference>
<dbReference type="GO" id="GO:0016787">
    <property type="term" value="F:hydrolase activity"/>
    <property type="evidence" value="ECO:0007669"/>
    <property type="project" value="UniProtKB-KW"/>
</dbReference>